<dbReference type="Pfam" id="PF14289">
    <property type="entry name" value="DUF4369"/>
    <property type="match status" value="1"/>
</dbReference>
<keyword evidence="4" id="KW-0676">Redox-active center</keyword>
<evidence type="ECO:0000256" key="1">
    <source>
        <dbReference type="ARBA" id="ARBA00004196"/>
    </source>
</evidence>
<dbReference type="InterPro" id="IPR017937">
    <property type="entry name" value="Thioredoxin_CS"/>
</dbReference>
<dbReference type="InterPro" id="IPR036249">
    <property type="entry name" value="Thioredoxin-like_sf"/>
</dbReference>
<dbReference type="AlphaFoldDB" id="A0A1X7KJH8"/>
<dbReference type="GO" id="GO:0016209">
    <property type="term" value="F:antioxidant activity"/>
    <property type="evidence" value="ECO:0007669"/>
    <property type="project" value="InterPro"/>
</dbReference>
<dbReference type="PROSITE" id="PS00194">
    <property type="entry name" value="THIOREDOXIN_1"/>
    <property type="match status" value="1"/>
</dbReference>
<dbReference type="GO" id="GO:0017004">
    <property type="term" value="P:cytochrome complex assembly"/>
    <property type="evidence" value="ECO:0007669"/>
    <property type="project" value="UniProtKB-KW"/>
</dbReference>
<keyword evidence="2" id="KW-0201">Cytochrome c-type biogenesis</keyword>
<dbReference type="SUPFAM" id="SSF52833">
    <property type="entry name" value="Thioredoxin-like"/>
    <property type="match status" value="1"/>
</dbReference>
<keyword evidence="3" id="KW-1015">Disulfide bond</keyword>
<protein>
    <submittedName>
        <fullName evidence="5">Peroxiredoxin</fullName>
    </submittedName>
</protein>
<evidence type="ECO:0000256" key="3">
    <source>
        <dbReference type="ARBA" id="ARBA00023157"/>
    </source>
</evidence>
<dbReference type="InterPro" id="IPR025380">
    <property type="entry name" value="DUF4369"/>
</dbReference>
<comment type="subcellular location">
    <subcellularLocation>
        <location evidence="1">Cell envelope</location>
    </subcellularLocation>
</comment>
<dbReference type="Gene3D" id="3.40.30.10">
    <property type="entry name" value="Glutaredoxin"/>
    <property type="match status" value="1"/>
</dbReference>
<sequence length="379" mass="41393">MKRLVLFGLGVLPSMLFAQEAFTLNGKVGKTNPEAKVFIQYRENGQSVLDSAKITNGVFKYQGTVAEPTQASLTLSADGKSMKDLRAAGVRPEMNTVYLSKGVITLEGADFGSATVSGNSINNDFTKYKNELKVVNEGMAAIDAEYQAAPDEKKKDEAFINGLREKASLIYDKQNEVNENFVKANPSSYVSLTILNELASPENLTDFVKPAYNALAANLKSTALGKALGAKITNMEKLAVGAVAPDFTLPDTAGNNLALSSLRGKYVLVDFWASWCGPCRQENPHVVAAFNKFKDKNFTVLGVSLDRPGKKDDWMKAIEKDQLGQWPHVSDLQFWQSPVVELYSIRGIPQNYLLDPAGKIIGSNLRGDNLEKKLAEVLN</sequence>
<accession>A0A1X7KJH8</accession>
<reference evidence="5 6" key="1">
    <citation type="submission" date="2017-04" db="EMBL/GenBank/DDBJ databases">
        <authorList>
            <person name="Afonso C.L."/>
            <person name="Miller P.J."/>
            <person name="Scott M.A."/>
            <person name="Spackman E."/>
            <person name="Goraichik I."/>
            <person name="Dimitrov K.M."/>
            <person name="Suarez D.L."/>
            <person name="Swayne D.E."/>
        </authorList>
    </citation>
    <scope>NUCLEOTIDE SEQUENCE [LARGE SCALE GENOMIC DNA]</scope>
    <source>
        <strain evidence="5 6">DSM 22418</strain>
    </source>
</reference>
<dbReference type="InterPro" id="IPR050553">
    <property type="entry name" value="Thioredoxin_ResA/DsbE_sf"/>
</dbReference>
<proteinExistence type="predicted"/>
<dbReference type="EMBL" id="FXAU01000005">
    <property type="protein sequence ID" value="SMG41223.1"/>
    <property type="molecule type" value="Genomic_DNA"/>
</dbReference>
<dbReference type="STRING" id="561061.SAMN05660862_2967"/>
<dbReference type="PROSITE" id="PS51352">
    <property type="entry name" value="THIOREDOXIN_2"/>
    <property type="match status" value="1"/>
</dbReference>
<dbReference type="GO" id="GO:0030313">
    <property type="term" value="C:cell envelope"/>
    <property type="evidence" value="ECO:0007669"/>
    <property type="project" value="UniProtKB-SubCell"/>
</dbReference>
<dbReference type="OrthoDB" id="750178at2"/>
<evidence type="ECO:0000256" key="2">
    <source>
        <dbReference type="ARBA" id="ARBA00022748"/>
    </source>
</evidence>
<dbReference type="CDD" id="cd02966">
    <property type="entry name" value="TlpA_like_family"/>
    <property type="match status" value="1"/>
</dbReference>
<dbReference type="PANTHER" id="PTHR42852">
    <property type="entry name" value="THIOL:DISULFIDE INTERCHANGE PROTEIN DSBE"/>
    <property type="match status" value="1"/>
</dbReference>
<evidence type="ECO:0000313" key="6">
    <source>
        <dbReference type="Proteomes" id="UP000192980"/>
    </source>
</evidence>
<dbReference type="GO" id="GO:0016491">
    <property type="term" value="F:oxidoreductase activity"/>
    <property type="evidence" value="ECO:0007669"/>
    <property type="project" value="InterPro"/>
</dbReference>
<dbReference type="InterPro" id="IPR013766">
    <property type="entry name" value="Thioredoxin_domain"/>
</dbReference>
<dbReference type="Proteomes" id="UP000192980">
    <property type="component" value="Unassembled WGS sequence"/>
</dbReference>
<evidence type="ECO:0000256" key="4">
    <source>
        <dbReference type="ARBA" id="ARBA00023284"/>
    </source>
</evidence>
<gene>
    <name evidence="5" type="ORF">SAMN05660862_2967</name>
</gene>
<evidence type="ECO:0000313" key="5">
    <source>
        <dbReference type="EMBL" id="SMG41223.1"/>
    </source>
</evidence>
<organism evidence="5 6">
    <name type="scientific">Sphingobacterium psychroaquaticum</name>
    <dbReference type="NCBI Taxonomy" id="561061"/>
    <lineage>
        <taxon>Bacteria</taxon>
        <taxon>Pseudomonadati</taxon>
        <taxon>Bacteroidota</taxon>
        <taxon>Sphingobacteriia</taxon>
        <taxon>Sphingobacteriales</taxon>
        <taxon>Sphingobacteriaceae</taxon>
        <taxon>Sphingobacterium</taxon>
    </lineage>
</organism>
<dbReference type="InterPro" id="IPR000866">
    <property type="entry name" value="AhpC/TSA"/>
</dbReference>
<keyword evidence="6" id="KW-1185">Reference proteome</keyword>
<name>A0A1X7KJH8_9SPHI</name>
<dbReference type="PANTHER" id="PTHR42852:SF6">
    <property type="entry name" value="THIOL:DISULFIDE INTERCHANGE PROTEIN DSBE"/>
    <property type="match status" value="1"/>
</dbReference>
<dbReference type="Pfam" id="PF00578">
    <property type="entry name" value="AhpC-TSA"/>
    <property type="match status" value="1"/>
</dbReference>
<dbReference type="RefSeq" id="WP_085473674.1">
    <property type="nucleotide sequence ID" value="NZ_CP038029.1"/>
</dbReference>